<sequence length="346" mass="40468">MLKKLLFLLSIIAFCFSAKAQYSISGRVIDSITSKPVENANVYIDGTVFGTITDAQGKFVLEIEKQVNFPLVVSSVTYKPKVLSLNFTSKNIAFGTIALEEEVNNLTEVYIENDPWSRKRKLKYFRKWFLGEEYKAKKTKILNEAAIRLKFIPSTNKLIAYADEALKIRNKKLGYLISYDLMEFELLFSQIEFVVNNKKKTNYKEESSYFLGTSFFKELKPKKIEKYRKVRKKRYQGSTLHFMRALYNNQLKEKNYRIFIKKTEIEPSQIFEVLQTDNLTHVRLHNKKTTVLYDDFYQSFIKVDQVPTDFSIDKNGNYKPVNALYLGGEMGQEKLSDFLPLNYKLE</sequence>
<feature type="signal peptide" evidence="1">
    <location>
        <begin position="1"/>
        <end position="20"/>
    </location>
</feature>
<reference evidence="2 3" key="1">
    <citation type="submission" date="2019-06" db="EMBL/GenBank/DDBJ databases">
        <title>Flavibacter putida gen. nov., sp. nov., a novel marine bacterium of the family Flavobacteriaceae isolated from coastal seawater.</title>
        <authorList>
            <person name="Feng X."/>
        </authorList>
    </citation>
    <scope>NUCLEOTIDE SEQUENCE [LARGE SCALE GENOMIC DNA]</scope>
    <source>
        <strain evidence="2 3">PLHSN227</strain>
    </source>
</reference>
<dbReference type="Pfam" id="PF13715">
    <property type="entry name" value="CarbopepD_reg_2"/>
    <property type="match status" value="1"/>
</dbReference>
<keyword evidence="2" id="KW-0121">Carboxypeptidase</keyword>
<dbReference type="OrthoDB" id="1223654at2"/>
<keyword evidence="2" id="KW-0645">Protease</keyword>
<evidence type="ECO:0000256" key="1">
    <source>
        <dbReference type="SAM" id="SignalP"/>
    </source>
</evidence>
<dbReference type="Proteomes" id="UP000317169">
    <property type="component" value="Unassembled WGS sequence"/>
</dbReference>
<dbReference type="EMBL" id="VIAR01000010">
    <property type="protein sequence ID" value="TQD36930.1"/>
    <property type="molecule type" value="Genomic_DNA"/>
</dbReference>
<evidence type="ECO:0000313" key="3">
    <source>
        <dbReference type="Proteomes" id="UP000317169"/>
    </source>
</evidence>
<dbReference type="InterPro" id="IPR008969">
    <property type="entry name" value="CarboxyPept-like_regulatory"/>
</dbReference>
<keyword evidence="3" id="KW-1185">Reference proteome</keyword>
<feature type="chain" id="PRO_5021194269" evidence="1">
    <location>
        <begin position="21"/>
        <end position="346"/>
    </location>
</feature>
<comment type="caution">
    <text evidence="2">The sequence shown here is derived from an EMBL/GenBank/DDBJ whole genome shotgun (WGS) entry which is preliminary data.</text>
</comment>
<name>A0A507ZHH6_9FLAO</name>
<evidence type="ECO:0000313" key="2">
    <source>
        <dbReference type="EMBL" id="TQD36930.1"/>
    </source>
</evidence>
<accession>A0A507ZHH6</accession>
<dbReference type="SUPFAM" id="SSF49464">
    <property type="entry name" value="Carboxypeptidase regulatory domain-like"/>
    <property type="match status" value="1"/>
</dbReference>
<dbReference type="GO" id="GO:0004180">
    <property type="term" value="F:carboxypeptidase activity"/>
    <property type="evidence" value="ECO:0007669"/>
    <property type="project" value="UniProtKB-KW"/>
</dbReference>
<keyword evidence="1" id="KW-0732">Signal</keyword>
<protein>
    <submittedName>
        <fullName evidence="2">Carboxypeptidase-like regulatory domain-containing protein</fullName>
    </submittedName>
</protein>
<dbReference type="RefSeq" id="WP_141422168.1">
    <property type="nucleotide sequence ID" value="NZ_VIAR01000010.1"/>
</dbReference>
<dbReference type="Gene3D" id="2.60.40.1120">
    <property type="entry name" value="Carboxypeptidase-like, regulatory domain"/>
    <property type="match status" value="1"/>
</dbReference>
<dbReference type="AlphaFoldDB" id="A0A507ZHH6"/>
<gene>
    <name evidence="2" type="ORF">FKR84_09980</name>
</gene>
<keyword evidence="2" id="KW-0378">Hydrolase</keyword>
<organism evidence="2 3">
    <name type="scientific">Haloflavibacter putidus</name>
    <dbReference type="NCBI Taxonomy" id="2576776"/>
    <lineage>
        <taxon>Bacteria</taxon>
        <taxon>Pseudomonadati</taxon>
        <taxon>Bacteroidota</taxon>
        <taxon>Flavobacteriia</taxon>
        <taxon>Flavobacteriales</taxon>
        <taxon>Flavobacteriaceae</taxon>
        <taxon>Haloflavibacter</taxon>
    </lineage>
</organism>
<proteinExistence type="predicted"/>